<reference evidence="1 2" key="1">
    <citation type="journal article" date="2018" name="Front. Plant Sci.">
        <title>Red Clover (Trifolium pratense) and Zigzag Clover (T. medium) - A Picture of Genomic Similarities and Differences.</title>
        <authorList>
            <person name="Dluhosova J."/>
            <person name="Istvanek J."/>
            <person name="Nedelnik J."/>
            <person name="Repkova J."/>
        </authorList>
    </citation>
    <scope>NUCLEOTIDE SEQUENCE [LARGE SCALE GENOMIC DNA]</scope>
    <source>
        <strain evidence="2">cv. 10/8</strain>
        <tissue evidence="1">Leaf</tissue>
    </source>
</reference>
<feature type="non-terminal residue" evidence="1">
    <location>
        <position position="1"/>
    </location>
</feature>
<evidence type="ECO:0000313" key="2">
    <source>
        <dbReference type="Proteomes" id="UP000265520"/>
    </source>
</evidence>
<organism evidence="1 2">
    <name type="scientific">Trifolium medium</name>
    <dbReference type="NCBI Taxonomy" id="97028"/>
    <lineage>
        <taxon>Eukaryota</taxon>
        <taxon>Viridiplantae</taxon>
        <taxon>Streptophyta</taxon>
        <taxon>Embryophyta</taxon>
        <taxon>Tracheophyta</taxon>
        <taxon>Spermatophyta</taxon>
        <taxon>Magnoliopsida</taxon>
        <taxon>eudicotyledons</taxon>
        <taxon>Gunneridae</taxon>
        <taxon>Pentapetalae</taxon>
        <taxon>rosids</taxon>
        <taxon>fabids</taxon>
        <taxon>Fabales</taxon>
        <taxon>Fabaceae</taxon>
        <taxon>Papilionoideae</taxon>
        <taxon>50 kb inversion clade</taxon>
        <taxon>NPAAA clade</taxon>
        <taxon>Hologalegina</taxon>
        <taxon>IRL clade</taxon>
        <taxon>Trifolieae</taxon>
        <taxon>Trifolium</taxon>
    </lineage>
</organism>
<dbReference type="Proteomes" id="UP000265520">
    <property type="component" value="Unassembled WGS sequence"/>
</dbReference>
<dbReference type="EMBL" id="LXQA011162327">
    <property type="protein sequence ID" value="MCI87285.1"/>
    <property type="molecule type" value="Genomic_DNA"/>
</dbReference>
<keyword evidence="2" id="KW-1185">Reference proteome</keyword>
<accession>A0A392VKE0</accession>
<sequence>HKCVWRVRSTAAKRVALQYIVVGDATEEYAAVGDAAARYTVVGDAAARFTVGGNKGNCRSLG</sequence>
<protein>
    <submittedName>
        <fullName evidence="1">Uncharacterized protein</fullName>
    </submittedName>
</protein>
<evidence type="ECO:0000313" key="1">
    <source>
        <dbReference type="EMBL" id="MCI87285.1"/>
    </source>
</evidence>
<comment type="caution">
    <text evidence="1">The sequence shown here is derived from an EMBL/GenBank/DDBJ whole genome shotgun (WGS) entry which is preliminary data.</text>
</comment>
<proteinExistence type="predicted"/>
<name>A0A392VKE0_9FABA</name>
<dbReference type="AlphaFoldDB" id="A0A392VKE0"/>